<sequence>MNPLRLARPARRIMMTLPSTAPRWFSPVKNLVQQAIAMCTFRLLGRSGLPTLQELVGLRGPVRVLVAGLSIWIGLVGFVLIAAMVWVELSTISLPAWLRSTGVRGRNAESRVSQDFSNIMQRPLFLRSRQVVEPPPEAPTSPPITPAGPDMSIVLRGVFINGDVAKAFLISSSNPAGIWAQTNEEVAGWRVMEIQPGQVLLGGYGQHMAVQYSPSAGK</sequence>
<organism evidence="2 3">
    <name type="scientific">Bradyrhizobium zhengyangense</name>
    <dbReference type="NCBI Taxonomy" id="2911009"/>
    <lineage>
        <taxon>Bacteria</taxon>
        <taxon>Pseudomonadati</taxon>
        <taxon>Pseudomonadota</taxon>
        <taxon>Alphaproteobacteria</taxon>
        <taxon>Hyphomicrobiales</taxon>
        <taxon>Nitrobacteraceae</taxon>
        <taxon>Bradyrhizobium</taxon>
    </lineage>
</organism>
<evidence type="ECO:0000313" key="3">
    <source>
        <dbReference type="Proteomes" id="UP001139054"/>
    </source>
</evidence>
<keyword evidence="1" id="KW-0812">Transmembrane</keyword>
<gene>
    <name evidence="2" type="ORF">L6654_37790</name>
</gene>
<reference evidence="2" key="1">
    <citation type="submission" date="2022-01" db="EMBL/GenBank/DDBJ databases">
        <title>Genome sequnece data of strain Bradyrhizobium sp. nov.</title>
        <authorList>
            <person name="Zhang J."/>
        </authorList>
    </citation>
    <scope>NUCLEOTIDE SEQUENCE</scope>
    <source>
        <strain evidence="2">WYCCWR 13023</strain>
    </source>
</reference>
<name>A0A9X1UBN7_9BRAD</name>
<protein>
    <recommendedName>
        <fullName evidence="4">Type II secretion system protein GspC N-terminal domain-containing protein</fullName>
    </recommendedName>
</protein>
<evidence type="ECO:0008006" key="4">
    <source>
        <dbReference type="Google" id="ProtNLM"/>
    </source>
</evidence>
<accession>A0A9X1UBN7</accession>
<dbReference type="EMBL" id="JAKLTY010000040">
    <property type="protein sequence ID" value="MCG2632370.1"/>
    <property type="molecule type" value="Genomic_DNA"/>
</dbReference>
<evidence type="ECO:0000313" key="2">
    <source>
        <dbReference type="EMBL" id="MCG2632370.1"/>
    </source>
</evidence>
<keyword evidence="1" id="KW-1133">Transmembrane helix</keyword>
<comment type="caution">
    <text evidence="2">The sequence shown here is derived from an EMBL/GenBank/DDBJ whole genome shotgun (WGS) entry which is preliminary data.</text>
</comment>
<keyword evidence="1" id="KW-0472">Membrane</keyword>
<dbReference type="AlphaFoldDB" id="A0A9X1UBN7"/>
<dbReference type="Proteomes" id="UP001139054">
    <property type="component" value="Unassembled WGS sequence"/>
</dbReference>
<feature type="transmembrane region" description="Helical" evidence="1">
    <location>
        <begin position="69"/>
        <end position="89"/>
    </location>
</feature>
<evidence type="ECO:0000256" key="1">
    <source>
        <dbReference type="SAM" id="Phobius"/>
    </source>
</evidence>
<dbReference type="RefSeq" id="WP_237891939.1">
    <property type="nucleotide sequence ID" value="NZ_JAKLTY010000040.1"/>
</dbReference>
<proteinExistence type="predicted"/>